<dbReference type="PANTHER" id="PTHR47163">
    <property type="entry name" value="DDE_TNP_IS1595 DOMAIN-CONTAINING PROTEIN"/>
    <property type="match status" value="1"/>
</dbReference>
<evidence type="ECO:0000256" key="1">
    <source>
        <dbReference type="SAM" id="MobiDB-lite"/>
    </source>
</evidence>
<gene>
    <name evidence="3" type="ORF">SCARR_03311</name>
</gene>
<dbReference type="PANTHER" id="PTHR47163:SF2">
    <property type="entry name" value="SI:DKEY-17M8.2"/>
    <property type="match status" value="1"/>
</dbReference>
<organism evidence="3 4">
    <name type="scientific">Pontiella sulfatireligans</name>
    <dbReference type="NCBI Taxonomy" id="2750658"/>
    <lineage>
        <taxon>Bacteria</taxon>
        <taxon>Pseudomonadati</taxon>
        <taxon>Kiritimatiellota</taxon>
        <taxon>Kiritimatiellia</taxon>
        <taxon>Kiritimatiellales</taxon>
        <taxon>Pontiellaceae</taxon>
        <taxon>Pontiella</taxon>
    </lineage>
</organism>
<accession>A0A6C2UML4</accession>
<evidence type="ECO:0000313" key="3">
    <source>
        <dbReference type="EMBL" id="VGO21239.1"/>
    </source>
</evidence>
<name>A0A6C2UML4_9BACT</name>
<evidence type="ECO:0000259" key="2">
    <source>
        <dbReference type="SMART" id="SM01126"/>
    </source>
</evidence>
<reference evidence="3 4" key="1">
    <citation type="submission" date="2019-04" db="EMBL/GenBank/DDBJ databases">
        <authorList>
            <person name="Van Vliet M D."/>
        </authorList>
    </citation>
    <scope>NUCLEOTIDE SEQUENCE [LARGE SCALE GENOMIC DNA]</scope>
    <source>
        <strain evidence="3 4">F21</strain>
    </source>
</reference>
<keyword evidence="4" id="KW-1185">Reference proteome</keyword>
<proteinExistence type="predicted"/>
<dbReference type="EMBL" id="CAAHFH010000002">
    <property type="protein sequence ID" value="VGO21239.1"/>
    <property type="molecule type" value="Genomic_DNA"/>
</dbReference>
<protein>
    <recommendedName>
        <fullName evidence="2">ISXO2-like transposase domain-containing protein</fullName>
    </recommendedName>
</protein>
<feature type="domain" description="ISXO2-like transposase" evidence="2">
    <location>
        <begin position="62"/>
        <end position="230"/>
    </location>
</feature>
<sequence>MHRTRQPLPVWFWAAYLVTTQTPGMSALQFQRQLGIKRYETAFLILHKLRVAMVRPERDRIGAEWPVEVDETYVGGATQGEGRGRHHKTLVVGMVEVMPRKKALGPDPNLSTGQRPQHQGGHGRGFIAGRLRLQVVPDRKQETLEPMVLANVQKEAEVRTDGWTGYNNLHKLGYKHIAVPIRGDQVKTDQHLPMIHIVFGNLDAWLLGTHHGVSSAHLQGYLNEFVFRFNRRFWPMVGFENVLKIAVQMESLTEQNFYKTARTPMEKGKPALTG</sequence>
<feature type="region of interest" description="Disordered" evidence="1">
    <location>
        <begin position="102"/>
        <end position="123"/>
    </location>
</feature>
<dbReference type="SMART" id="SM01126">
    <property type="entry name" value="DDE_Tnp_IS1595"/>
    <property type="match status" value="1"/>
</dbReference>
<dbReference type="NCBIfam" id="NF033547">
    <property type="entry name" value="transpos_IS1595"/>
    <property type="match status" value="1"/>
</dbReference>
<evidence type="ECO:0000313" key="4">
    <source>
        <dbReference type="Proteomes" id="UP000346198"/>
    </source>
</evidence>
<dbReference type="InterPro" id="IPR024445">
    <property type="entry name" value="Tnp_ISXO2-like"/>
</dbReference>
<dbReference type="Pfam" id="PF12762">
    <property type="entry name" value="DDE_Tnp_IS1595"/>
    <property type="match status" value="1"/>
</dbReference>
<dbReference type="InterPro" id="IPR053164">
    <property type="entry name" value="IS1016-like_transposase"/>
</dbReference>
<dbReference type="Proteomes" id="UP000346198">
    <property type="component" value="Unassembled WGS sequence"/>
</dbReference>
<dbReference type="AlphaFoldDB" id="A0A6C2UML4"/>